<dbReference type="AlphaFoldDB" id="A0AAV2DZU7"/>
<proteinExistence type="predicted"/>
<reference evidence="1 2" key="1">
    <citation type="submission" date="2024-04" db="EMBL/GenBank/DDBJ databases">
        <authorList>
            <person name="Fracassetti M."/>
        </authorList>
    </citation>
    <scope>NUCLEOTIDE SEQUENCE [LARGE SCALE GENOMIC DNA]</scope>
</reference>
<gene>
    <name evidence="1" type="ORF">LTRI10_LOCUS20720</name>
</gene>
<dbReference type="Proteomes" id="UP001497516">
    <property type="component" value="Chromosome 3"/>
</dbReference>
<sequence>MEMMKLALASQGLLVMSEKTTEVVSEGDSGRLGQWKGMGGASNVLCIIPWQHQRLTGAAQACCSSWGKDREPKMEFEVMRTMVGASMASP</sequence>
<evidence type="ECO:0000313" key="2">
    <source>
        <dbReference type="Proteomes" id="UP001497516"/>
    </source>
</evidence>
<evidence type="ECO:0000313" key="1">
    <source>
        <dbReference type="EMBL" id="CAL1379181.1"/>
    </source>
</evidence>
<accession>A0AAV2DZU7</accession>
<organism evidence="1 2">
    <name type="scientific">Linum trigynum</name>
    <dbReference type="NCBI Taxonomy" id="586398"/>
    <lineage>
        <taxon>Eukaryota</taxon>
        <taxon>Viridiplantae</taxon>
        <taxon>Streptophyta</taxon>
        <taxon>Embryophyta</taxon>
        <taxon>Tracheophyta</taxon>
        <taxon>Spermatophyta</taxon>
        <taxon>Magnoliopsida</taxon>
        <taxon>eudicotyledons</taxon>
        <taxon>Gunneridae</taxon>
        <taxon>Pentapetalae</taxon>
        <taxon>rosids</taxon>
        <taxon>fabids</taxon>
        <taxon>Malpighiales</taxon>
        <taxon>Linaceae</taxon>
        <taxon>Linum</taxon>
    </lineage>
</organism>
<name>A0AAV2DZU7_9ROSI</name>
<keyword evidence="2" id="KW-1185">Reference proteome</keyword>
<dbReference type="EMBL" id="OZ034816">
    <property type="protein sequence ID" value="CAL1379181.1"/>
    <property type="molecule type" value="Genomic_DNA"/>
</dbReference>
<protein>
    <submittedName>
        <fullName evidence="1">Uncharacterized protein</fullName>
    </submittedName>
</protein>